<keyword evidence="5" id="KW-0028">Amino-acid biosynthesis</keyword>
<dbReference type="UniPathway" id="UPA00050">
    <property type="reaction ID" value="UER00461"/>
</dbReference>
<dbReference type="Gene3D" id="3.40.1160.10">
    <property type="entry name" value="Acetylglutamate kinase-like"/>
    <property type="match status" value="1"/>
</dbReference>
<dbReference type="EMBL" id="UOEK01000653">
    <property type="protein sequence ID" value="VAW09787.1"/>
    <property type="molecule type" value="Genomic_DNA"/>
</dbReference>
<evidence type="ECO:0000256" key="6">
    <source>
        <dbReference type="ARBA" id="ARBA00022679"/>
    </source>
</evidence>
<sequence>MALIVQKFGGTSVGDAERLKNVALRIAATYRDDNAVVVAVSAMGRTTDDLIELARDVTTSSHPREMDMLLTAGERISMALLAMALDDLGVPAVSFTGSQAGILTTAVHGEAEIVDIRADRVKDAIDEGRVVIVAGFQGVDPLSRDVTTLGRGGSDATAVALAAALGADVCEIYTDVDGVFTADPRVVSDAQKLVEISFEEMLEMASAGTGVLMARSVEFGRRYSIPIHVRSSFHDGEGTWVKEKTMEEAIVRGVAHDSSEAKVTIQGLADTPGIAAKVFEPLAIAGVTVDLIVQNVSTEGYTDISFTVPKHQLAKARESSESIVADLGAGGVDVDENIAKVSIVGAGMKTELGIAAKMFRILSDSDINIGMISTSPIRISCIVALDRIEDAVRALHNGFKPALAPQEESL</sequence>
<dbReference type="InterPro" id="IPR036393">
    <property type="entry name" value="AceGlu_kinase-like_sf"/>
</dbReference>
<keyword evidence="7" id="KW-0547">Nucleotide-binding</keyword>
<accession>A0A3B0T8X1</accession>
<dbReference type="InterPro" id="IPR005260">
    <property type="entry name" value="Asp_kin_monofn"/>
</dbReference>
<dbReference type="InterPro" id="IPR041740">
    <property type="entry name" value="AKii-LysC-BS"/>
</dbReference>
<evidence type="ECO:0000256" key="4">
    <source>
        <dbReference type="ARBA" id="ARBA00013059"/>
    </source>
</evidence>
<evidence type="ECO:0000256" key="9">
    <source>
        <dbReference type="ARBA" id="ARBA00022840"/>
    </source>
</evidence>
<dbReference type="SUPFAM" id="SSF53633">
    <property type="entry name" value="Carbamate kinase-like"/>
    <property type="match status" value="1"/>
</dbReference>
<comment type="pathway">
    <text evidence="1">Amino-acid biosynthesis; L-methionine biosynthesis via de novo pathway; L-homoserine from L-aspartate: step 1/3.</text>
</comment>
<dbReference type="NCBIfam" id="NF005155">
    <property type="entry name" value="PRK06635.1-4"/>
    <property type="match status" value="1"/>
</dbReference>
<dbReference type="NCBIfam" id="NF005154">
    <property type="entry name" value="PRK06635.1-2"/>
    <property type="match status" value="1"/>
</dbReference>
<dbReference type="CDD" id="cd04913">
    <property type="entry name" value="ACT_AKii-LysC-BS-like_1"/>
    <property type="match status" value="1"/>
</dbReference>
<reference evidence="13" key="1">
    <citation type="submission" date="2018-06" db="EMBL/GenBank/DDBJ databases">
        <authorList>
            <person name="Zhirakovskaya E."/>
        </authorList>
    </citation>
    <scope>NUCLEOTIDE SEQUENCE</scope>
</reference>
<dbReference type="Gene3D" id="3.30.2130.10">
    <property type="entry name" value="VC0802-like"/>
    <property type="match status" value="1"/>
</dbReference>
<evidence type="ECO:0000256" key="10">
    <source>
        <dbReference type="ARBA" id="ARBA00023154"/>
    </source>
</evidence>
<gene>
    <name evidence="13" type="ORF">MNBD_ACTINO02-2180</name>
</gene>
<protein>
    <recommendedName>
        <fullName evidence="4">aspartate kinase</fullName>
        <ecNumber evidence="4">2.7.2.4</ecNumber>
    </recommendedName>
</protein>
<dbReference type="GO" id="GO:0005524">
    <property type="term" value="F:ATP binding"/>
    <property type="evidence" value="ECO:0007669"/>
    <property type="project" value="UniProtKB-KW"/>
</dbReference>
<evidence type="ECO:0000259" key="12">
    <source>
        <dbReference type="PROSITE" id="PS51671"/>
    </source>
</evidence>
<dbReference type="UniPathway" id="UPA00051">
    <property type="reaction ID" value="UER00462"/>
</dbReference>
<dbReference type="InterPro" id="IPR054352">
    <property type="entry name" value="ACT_Aspartokinase"/>
</dbReference>
<dbReference type="InterPro" id="IPR045865">
    <property type="entry name" value="ACT-like_dom_sf"/>
</dbReference>
<evidence type="ECO:0000313" key="13">
    <source>
        <dbReference type="EMBL" id="VAW09787.1"/>
    </source>
</evidence>
<dbReference type="InterPro" id="IPR002912">
    <property type="entry name" value="ACT_dom"/>
</dbReference>
<keyword evidence="10" id="KW-0457">Lysine biosynthesis</keyword>
<evidence type="ECO:0000256" key="1">
    <source>
        <dbReference type="ARBA" id="ARBA00004986"/>
    </source>
</evidence>
<organism evidence="13">
    <name type="scientific">hydrothermal vent metagenome</name>
    <dbReference type="NCBI Taxonomy" id="652676"/>
    <lineage>
        <taxon>unclassified sequences</taxon>
        <taxon>metagenomes</taxon>
        <taxon>ecological metagenomes</taxon>
    </lineage>
</organism>
<dbReference type="GO" id="GO:0005829">
    <property type="term" value="C:cytosol"/>
    <property type="evidence" value="ECO:0007669"/>
    <property type="project" value="TreeGrafter"/>
</dbReference>
<feature type="domain" description="ACT" evidence="12">
    <location>
        <begin position="263"/>
        <end position="346"/>
    </location>
</feature>
<dbReference type="NCBIfam" id="TIGR00657">
    <property type="entry name" value="asp_kinases"/>
    <property type="match status" value="1"/>
</dbReference>
<dbReference type="PIRSF" id="PIRSF000726">
    <property type="entry name" value="Asp_kin"/>
    <property type="match status" value="1"/>
</dbReference>
<dbReference type="NCBIfam" id="TIGR00656">
    <property type="entry name" value="asp_kin_monofn"/>
    <property type="match status" value="1"/>
</dbReference>
<dbReference type="Pfam" id="PF00696">
    <property type="entry name" value="AA_kinase"/>
    <property type="match status" value="1"/>
</dbReference>
<dbReference type="GO" id="GO:0009089">
    <property type="term" value="P:lysine biosynthetic process via diaminopimelate"/>
    <property type="evidence" value="ECO:0007669"/>
    <property type="project" value="InterPro"/>
</dbReference>
<dbReference type="PANTHER" id="PTHR21499">
    <property type="entry name" value="ASPARTATE KINASE"/>
    <property type="match status" value="1"/>
</dbReference>
<name>A0A3B0T8X1_9ZZZZ</name>
<dbReference type="EC" id="2.7.2.4" evidence="4"/>
<dbReference type="Pfam" id="PF22468">
    <property type="entry name" value="ACT_9"/>
    <property type="match status" value="2"/>
</dbReference>
<dbReference type="FunFam" id="3.40.1160.10:FF:000002">
    <property type="entry name" value="Aspartokinase"/>
    <property type="match status" value="1"/>
</dbReference>
<evidence type="ECO:0000256" key="5">
    <source>
        <dbReference type="ARBA" id="ARBA00022605"/>
    </source>
</evidence>
<dbReference type="FunFam" id="3.30.2130.10:FF:000002">
    <property type="entry name" value="Aspartokinase"/>
    <property type="match status" value="1"/>
</dbReference>
<keyword evidence="8 13" id="KW-0418">Kinase</keyword>
<proteinExistence type="inferred from homology"/>
<dbReference type="InterPro" id="IPR001341">
    <property type="entry name" value="Asp_kinase"/>
</dbReference>
<dbReference type="GO" id="GO:0004072">
    <property type="term" value="F:aspartate kinase activity"/>
    <property type="evidence" value="ECO:0007669"/>
    <property type="project" value="UniProtKB-EC"/>
</dbReference>
<dbReference type="PROSITE" id="PS00324">
    <property type="entry name" value="ASPARTOKINASE"/>
    <property type="match status" value="1"/>
</dbReference>
<dbReference type="AlphaFoldDB" id="A0A3B0T8X1"/>
<dbReference type="SUPFAM" id="SSF55021">
    <property type="entry name" value="ACT-like"/>
    <property type="match status" value="2"/>
</dbReference>
<evidence type="ECO:0000256" key="2">
    <source>
        <dbReference type="ARBA" id="ARBA00005139"/>
    </source>
</evidence>
<dbReference type="GO" id="GO:0009090">
    <property type="term" value="P:homoserine biosynthetic process"/>
    <property type="evidence" value="ECO:0007669"/>
    <property type="project" value="TreeGrafter"/>
</dbReference>
<dbReference type="PANTHER" id="PTHR21499:SF3">
    <property type="entry name" value="ASPARTOKINASE"/>
    <property type="match status" value="1"/>
</dbReference>
<comment type="similarity">
    <text evidence="3">Belongs to the aspartokinase family.</text>
</comment>
<evidence type="ECO:0000256" key="8">
    <source>
        <dbReference type="ARBA" id="ARBA00022777"/>
    </source>
</evidence>
<comment type="catalytic activity">
    <reaction evidence="11">
        <text>L-aspartate + ATP = 4-phospho-L-aspartate + ADP</text>
        <dbReference type="Rhea" id="RHEA:23776"/>
        <dbReference type="ChEBI" id="CHEBI:29991"/>
        <dbReference type="ChEBI" id="CHEBI:30616"/>
        <dbReference type="ChEBI" id="CHEBI:57535"/>
        <dbReference type="ChEBI" id="CHEBI:456216"/>
        <dbReference type="EC" id="2.7.2.4"/>
    </reaction>
</comment>
<evidence type="ECO:0000256" key="3">
    <source>
        <dbReference type="ARBA" id="ARBA00010122"/>
    </source>
</evidence>
<dbReference type="GO" id="GO:0009088">
    <property type="term" value="P:threonine biosynthetic process"/>
    <property type="evidence" value="ECO:0007669"/>
    <property type="project" value="UniProtKB-UniPathway"/>
</dbReference>
<keyword evidence="6 13" id="KW-0808">Transferase</keyword>
<evidence type="ECO:0000256" key="7">
    <source>
        <dbReference type="ARBA" id="ARBA00022741"/>
    </source>
</evidence>
<dbReference type="CDD" id="cd04261">
    <property type="entry name" value="AAK_AKii-LysC-BS"/>
    <property type="match status" value="1"/>
</dbReference>
<dbReference type="PROSITE" id="PS51671">
    <property type="entry name" value="ACT"/>
    <property type="match status" value="1"/>
</dbReference>
<dbReference type="CDD" id="cd04923">
    <property type="entry name" value="ACT_AK-LysC-DapG-like_2"/>
    <property type="match status" value="1"/>
</dbReference>
<dbReference type="InterPro" id="IPR018042">
    <property type="entry name" value="Aspartate_kinase_CS"/>
</dbReference>
<comment type="pathway">
    <text evidence="2">Amino-acid biosynthesis; L-threonine biosynthesis; L-threonine from L-aspartate: step 1/5.</text>
</comment>
<keyword evidence="9" id="KW-0067">ATP-binding</keyword>
<dbReference type="InterPro" id="IPR001048">
    <property type="entry name" value="Asp/Glu/Uridylate_kinase"/>
</dbReference>
<evidence type="ECO:0000256" key="11">
    <source>
        <dbReference type="ARBA" id="ARBA00047872"/>
    </source>
</evidence>